<proteinExistence type="predicted"/>
<dbReference type="Proteomes" id="UP000535838">
    <property type="component" value="Unassembled WGS sequence"/>
</dbReference>
<evidence type="ECO:0000259" key="6">
    <source>
        <dbReference type="PROSITE" id="PS50110"/>
    </source>
</evidence>
<dbReference type="CDD" id="cd17536">
    <property type="entry name" value="REC_YesN-like"/>
    <property type="match status" value="1"/>
</dbReference>
<dbReference type="InterPro" id="IPR001789">
    <property type="entry name" value="Sig_transdc_resp-reg_receiver"/>
</dbReference>
<sequence>MFRILIAEDEPLLLKSIADKIRQLDPDFKIVGEYENGEYAVLELDLLRPHVVLTDIYMPVMDGLSLIRHVRERSPATICAILTGYRDFEYARQAIQLGVSDLLLKPPTADILGPFLAETKRRLSRNQTLVEAELLQQWMLRKEEGGGSEEIRRLAQEYFYHSRYLVLYARVAGSPESQAKIPSLLPVLEDGERQYALPPIGAYEGASVIGVHNLTEARLEKLLEYARSELQASAACVTAVAAAKLQDDLHPALELLRRASRAGFPLEGKRVRSFRGPHDRPYDIPPLPLPGSLEQELAALWVKKRKSDFVRKLEGLLLTEAWSNATRAQWQQTLTFLTNSLLLHEEASSPKAPTARWHHELEDAVWRPTNRDGIIEGIREFFDTFFDEMEQEAEASWTEELKLYLENRYMENITLAELAERFGLNPSYLGRVYKRKYGQSPIDNLIQIRIDRAKKLILERPRLLFREIAEMVGCADPFYFSKLFKQWTGLTPREFKKNGGY</sequence>
<keyword evidence="8" id="KW-1185">Reference proteome</keyword>
<dbReference type="GO" id="GO:0003700">
    <property type="term" value="F:DNA-binding transcription factor activity"/>
    <property type="evidence" value="ECO:0007669"/>
    <property type="project" value="InterPro"/>
</dbReference>
<dbReference type="GO" id="GO:0000160">
    <property type="term" value="P:phosphorelay signal transduction system"/>
    <property type="evidence" value="ECO:0007669"/>
    <property type="project" value="InterPro"/>
</dbReference>
<keyword evidence="2" id="KW-0238">DNA-binding</keyword>
<dbReference type="RefSeq" id="WP_185121300.1">
    <property type="nucleotide sequence ID" value="NZ_JACJVQ010000016.1"/>
</dbReference>
<dbReference type="EMBL" id="JACJVQ010000016">
    <property type="protein sequence ID" value="MBB6636065.1"/>
    <property type="molecule type" value="Genomic_DNA"/>
</dbReference>
<reference evidence="7 8" key="1">
    <citation type="submission" date="2020-08" db="EMBL/GenBank/DDBJ databases">
        <title>Cohnella phylogeny.</title>
        <authorList>
            <person name="Dunlap C."/>
        </authorList>
    </citation>
    <scope>NUCLEOTIDE SEQUENCE [LARGE SCALE GENOMIC DNA]</scope>
    <source>
        <strain evidence="7 8">DSM 25241</strain>
    </source>
</reference>
<dbReference type="SMART" id="SM00342">
    <property type="entry name" value="HTH_ARAC"/>
    <property type="match status" value="1"/>
</dbReference>
<feature type="modified residue" description="4-aspartylphosphate" evidence="4">
    <location>
        <position position="55"/>
    </location>
</feature>
<keyword evidence="1" id="KW-0805">Transcription regulation</keyword>
<keyword evidence="3" id="KW-0804">Transcription</keyword>
<evidence type="ECO:0000259" key="5">
    <source>
        <dbReference type="PROSITE" id="PS01124"/>
    </source>
</evidence>
<evidence type="ECO:0000256" key="2">
    <source>
        <dbReference type="ARBA" id="ARBA00023125"/>
    </source>
</evidence>
<evidence type="ECO:0000313" key="8">
    <source>
        <dbReference type="Proteomes" id="UP000535838"/>
    </source>
</evidence>
<accession>A0A841T0I9</accession>
<dbReference type="PROSITE" id="PS50110">
    <property type="entry name" value="RESPONSE_REGULATORY"/>
    <property type="match status" value="1"/>
</dbReference>
<evidence type="ECO:0000256" key="1">
    <source>
        <dbReference type="ARBA" id="ARBA00023015"/>
    </source>
</evidence>
<gene>
    <name evidence="7" type="ORF">H7B67_18245</name>
</gene>
<name>A0A841T0I9_9BACL</name>
<evidence type="ECO:0000256" key="3">
    <source>
        <dbReference type="ARBA" id="ARBA00023163"/>
    </source>
</evidence>
<dbReference type="PROSITE" id="PS01124">
    <property type="entry name" value="HTH_ARAC_FAMILY_2"/>
    <property type="match status" value="1"/>
</dbReference>
<keyword evidence="4" id="KW-0597">Phosphoprotein</keyword>
<dbReference type="Pfam" id="PF00072">
    <property type="entry name" value="Response_reg"/>
    <property type="match status" value="1"/>
</dbReference>
<organism evidence="7 8">
    <name type="scientific">Cohnella thailandensis</name>
    <dbReference type="NCBI Taxonomy" id="557557"/>
    <lineage>
        <taxon>Bacteria</taxon>
        <taxon>Bacillati</taxon>
        <taxon>Bacillota</taxon>
        <taxon>Bacilli</taxon>
        <taxon>Bacillales</taxon>
        <taxon>Paenibacillaceae</taxon>
        <taxon>Cohnella</taxon>
    </lineage>
</organism>
<evidence type="ECO:0000256" key="4">
    <source>
        <dbReference type="PROSITE-ProRule" id="PRU00169"/>
    </source>
</evidence>
<feature type="domain" description="Response regulatory" evidence="6">
    <location>
        <begin position="3"/>
        <end position="120"/>
    </location>
</feature>
<dbReference type="SUPFAM" id="SSF46689">
    <property type="entry name" value="Homeodomain-like"/>
    <property type="match status" value="2"/>
</dbReference>
<dbReference type="SMART" id="SM00448">
    <property type="entry name" value="REC"/>
    <property type="match status" value="1"/>
</dbReference>
<feature type="domain" description="HTH araC/xylS-type" evidence="5">
    <location>
        <begin position="399"/>
        <end position="498"/>
    </location>
</feature>
<evidence type="ECO:0000313" key="7">
    <source>
        <dbReference type="EMBL" id="MBB6636065.1"/>
    </source>
</evidence>
<dbReference type="PANTHER" id="PTHR43280">
    <property type="entry name" value="ARAC-FAMILY TRANSCRIPTIONAL REGULATOR"/>
    <property type="match status" value="1"/>
</dbReference>
<dbReference type="Gene3D" id="1.10.10.60">
    <property type="entry name" value="Homeodomain-like"/>
    <property type="match status" value="2"/>
</dbReference>
<dbReference type="AlphaFoldDB" id="A0A841T0I9"/>
<dbReference type="InterPro" id="IPR009057">
    <property type="entry name" value="Homeodomain-like_sf"/>
</dbReference>
<dbReference type="Gene3D" id="3.40.50.2300">
    <property type="match status" value="1"/>
</dbReference>
<dbReference type="InterPro" id="IPR018060">
    <property type="entry name" value="HTH_AraC"/>
</dbReference>
<dbReference type="SUPFAM" id="SSF52172">
    <property type="entry name" value="CheY-like"/>
    <property type="match status" value="1"/>
</dbReference>
<dbReference type="GO" id="GO:0043565">
    <property type="term" value="F:sequence-specific DNA binding"/>
    <property type="evidence" value="ECO:0007669"/>
    <property type="project" value="InterPro"/>
</dbReference>
<dbReference type="Pfam" id="PF12833">
    <property type="entry name" value="HTH_18"/>
    <property type="match status" value="1"/>
</dbReference>
<dbReference type="InterPro" id="IPR011006">
    <property type="entry name" value="CheY-like_superfamily"/>
</dbReference>
<comment type="caution">
    <text evidence="7">The sequence shown here is derived from an EMBL/GenBank/DDBJ whole genome shotgun (WGS) entry which is preliminary data.</text>
</comment>
<dbReference type="PANTHER" id="PTHR43280:SF28">
    <property type="entry name" value="HTH-TYPE TRANSCRIPTIONAL ACTIVATOR RHAS"/>
    <property type="match status" value="1"/>
</dbReference>
<protein>
    <submittedName>
        <fullName evidence="7">Response regulator</fullName>
    </submittedName>
</protein>